<organism evidence="1 2">
    <name type="scientific">Halospeciosus flavus</name>
    <dbReference type="NCBI Taxonomy" id="3032283"/>
    <lineage>
        <taxon>Archaea</taxon>
        <taxon>Methanobacteriati</taxon>
        <taxon>Methanobacteriota</taxon>
        <taxon>Stenosarchaea group</taxon>
        <taxon>Halobacteria</taxon>
        <taxon>Halobacteriales</taxon>
        <taxon>Halobacteriaceae</taxon>
        <taxon>Halospeciosus</taxon>
    </lineage>
</organism>
<evidence type="ECO:0000313" key="2">
    <source>
        <dbReference type="Proteomes" id="UP001596447"/>
    </source>
</evidence>
<keyword evidence="2" id="KW-1185">Reference proteome</keyword>
<accession>A0ABD5Z2T3</accession>
<evidence type="ECO:0000313" key="1">
    <source>
        <dbReference type="EMBL" id="MFC7199498.1"/>
    </source>
</evidence>
<protein>
    <submittedName>
        <fullName evidence="1">DUF6065 family protein</fullName>
    </submittedName>
</protein>
<dbReference type="AlphaFoldDB" id="A0ABD5Z2T3"/>
<name>A0ABD5Z2T3_9EURY</name>
<gene>
    <name evidence="1" type="ORF">ACFQJ9_08750</name>
</gene>
<comment type="caution">
    <text evidence="1">The sequence shown here is derived from an EMBL/GenBank/DDBJ whole genome shotgun (WGS) entry which is preliminary data.</text>
</comment>
<dbReference type="Proteomes" id="UP001596447">
    <property type="component" value="Unassembled WGS sequence"/>
</dbReference>
<sequence length="270" mass="31313">MLDLSSFTEKVSDLSGYKKLENDDTEGSIVEFVCREDDYGVLPEPIPANKVMPDWYKNLQQFTRGGNDQKSIGTSTVKRCAPFMEAMTMGWILPLAADVEFRAQDGYVEYKWDFDLDMVSSHSMAQVGEEMFPRHEWPILKWHNYWCINVPDGYSLLITSPFNRIEERFETFSGVVDADRYFNFINAPFMWTGGDFEGIIEAGTPLVQVIPFRRDAFITDGLARPMTDEEHEYQIKTQRRLGVNESHYREDLWVHKKGTRNVPFDPDSDE</sequence>
<reference evidence="1 2" key="1">
    <citation type="journal article" date="2019" name="Int. J. Syst. Evol. Microbiol.">
        <title>The Global Catalogue of Microorganisms (GCM) 10K type strain sequencing project: providing services to taxonomists for standard genome sequencing and annotation.</title>
        <authorList>
            <consortium name="The Broad Institute Genomics Platform"/>
            <consortium name="The Broad Institute Genome Sequencing Center for Infectious Disease"/>
            <person name="Wu L."/>
            <person name="Ma J."/>
        </authorList>
    </citation>
    <scope>NUCLEOTIDE SEQUENCE [LARGE SCALE GENOMIC DNA]</scope>
    <source>
        <strain evidence="1 2">XZGYJ-43</strain>
    </source>
</reference>
<proteinExistence type="predicted"/>
<dbReference type="EMBL" id="JBHTAR010000011">
    <property type="protein sequence ID" value="MFC7199498.1"/>
    <property type="molecule type" value="Genomic_DNA"/>
</dbReference>
<dbReference type="RefSeq" id="WP_279529428.1">
    <property type="nucleotide sequence ID" value="NZ_CP122312.1"/>
</dbReference>